<gene>
    <name evidence="1" type="ORF">OWV82_017643</name>
</gene>
<dbReference type="Proteomes" id="UP001164539">
    <property type="component" value="Chromosome 9"/>
</dbReference>
<protein>
    <submittedName>
        <fullName evidence="1">Thaumatin-like protein</fullName>
    </submittedName>
</protein>
<proteinExistence type="predicted"/>
<name>A0ACC1XL63_MELAZ</name>
<reference evidence="1 2" key="1">
    <citation type="journal article" date="2023" name="Science">
        <title>Complex scaffold remodeling in plant triterpene biosynthesis.</title>
        <authorList>
            <person name="De La Pena R."/>
            <person name="Hodgson H."/>
            <person name="Liu J.C."/>
            <person name="Stephenson M.J."/>
            <person name="Martin A.C."/>
            <person name="Owen C."/>
            <person name="Harkess A."/>
            <person name="Leebens-Mack J."/>
            <person name="Jimenez L.E."/>
            <person name="Osbourn A."/>
            <person name="Sattely E.S."/>
        </authorList>
    </citation>
    <scope>NUCLEOTIDE SEQUENCE [LARGE SCALE GENOMIC DNA]</scope>
    <source>
        <strain evidence="2">cv. JPN11</strain>
        <tissue evidence="1">Leaf</tissue>
    </source>
</reference>
<accession>A0ACC1XL63</accession>
<dbReference type="EMBL" id="CM051402">
    <property type="protein sequence ID" value="KAJ4711662.1"/>
    <property type="molecule type" value="Genomic_DNA"/>
</dbReference>
<sequence length="314" mass="33382">MEKCRELVQESFELAAKLCFGDVLGPLKKLGFRDYGKQAMDVSTREKRVSRISASICCNAYCDWKAGGNGDGDLAKIDMQAGLGMSISMANPPLCIDAATFTLQNKCKETVWPGILAGSGKPLLMNGGLRLNTGESATIEAPKGWSGRFWPRTGCTFDQSGKGTCLTGDCGNKLNCGGAGGAPPVSLAEFTLDSPNDFYDVSLVDGYNLPVSIFPSGGKGQCKSVACRTDLNLNCPADLQVKNNSSVVACKSACMQLNTPEYCCTGEFGGPNTCKPTNYSKIFKSSCPDAYSYAYDDLTSTFTCAGANYMISFC</sequence>
<comment type="caution">
    <text evidence="1">The sequence shown here is derived from an EMBL/GenBank/DDBJ whole genome shotgun (WGS) entry which is preliminary data.</text>
</comment>
<evidence type="ECO:0000313" key="1">
    <source>
        <dbReference type="EMBL" id="KAJ4711662.1"/>
    </source>
</evidence>
<keyword evidence="2" id="KW-1185">Reference proteome</keyword>
<organism evidence="1 2">
    <name type="scientific">Melia azedarach</name>
    <name type="common">Chinaberry tree</name>
    <dbReference type="NCBI Taxonomy" id="155640"/>
    <lineage>
        <taxon>Eukaryota</taxon>
        <taxon>Viridiplantae</taxon>
        <taxon>Streptophyta</taxon>
        <taxon>Embryophyta</taxon>
        <taxon>Tracheophyta</taxon>
        <taxon>Spermatophyta</taxon>
        <taxon>Magnoliopsida</taxon>
        <taxon>eudicotyledons</taxon>
        <taxon>Gunneridae</taxon>
        <taxon>Pentapetalae</taxon>
        <taxon>rosids</taxon>
        <taxon>malvids</taxon>
        <taxon>Sapindales</taxon>
        <taxon>Meliaceae</taxon>
        <taxon>Melia</taxon>
    </lineage>
</organism>
<evidence type="ECO:0000313" key="2">
    <source>
        <dbReference type="Proteomes" id="UP001164539"/>
    </source>
</evidence>